<reference evidence="1" key="2">
    <citation type="submission" date="2020-09" db="EMBL/GenBank/DDBJ databases">
        <authorList>
            <person name="Sun Q."/>
            <person name="Zhou Y."/>
        </authorList>
    </citation>
    <scope>NUCLEOTIDE SEQUENCE</scope>
    <source>
        <strain evidence="1">CGMCC 4.7299</strain>
    </source>
</reference>
<name>A0A8J3C0N0_9ACTN</name>
<dbReference type="Gene3D" id="3.40.50.300">
    <property type="entry name" value="P-loop containing nucleotide triphosphate hydrolases"/>
    <property type="match status" value="1"/>
</dbReference>
<comment type="caution">
    <text evidence="1">The sequence shown here is derived from an EMBL/GenBank/DDBJ whole genome shotgun (WGS) entry which is preliminary data.</text>
</comment>
<dbReference type="Proteomes" id="UP000656042">
    <property type="component" value="Unassembled WGS sequence"/>
</dbReference>
<dbReference type="PANTHER" id="PTHR10704">
    <property type="entry name" value="CARBOHYDRATE SULFOTRANSFERASE"/>
    <property type="match status" value="1"/>
</dbReference>
<dbReference type="SUPFAM" id="SSF52540">
    <property type="entry name" value="P-loop containing nucleoside triphosphate hydrolases"/>
    <property type="match status" value="1"/>
</dbReference>
<dbReference type="EMBL" id="BMMX01000010">
    <property type="protein sequence ID" value="GGK92009.1"/>
    <property type="molecule type" value="Genomic_DNA"/>
</dbReference>
<accession>A0A8J3C0N0</accession>
<gene>
    <name evidence="1" type="ORF">GCM10012284_27340</name>
</gene>
<dbReference type="InterPro" id="IPR051135">
    <property type="entry name" value="Gal/GlcNAc/GalNAc_ST"/>
</dbReference>
<evidence type="ECO:0000313" key="2">
    <source>
        <dbReference type="Proteomes" id="UP000656042"/>
    </source>
</evidence>
<dbReference type="GO" id="GO:0001517">
    <property type="term" value="F:N-acetylglucosamine 6-O-sulfotransferase activity"/>
    <property type="evidence" value="ECO:0007669"/>
    <property type="project" value="TreeGrafter"/>
</dbReference>
<dbReference type="AlphaFoldDB" id="A0A8J3C0N0"/>
<sequence length="313" mass="34625">MARVIYLGGLGRSGTTLVERLLGELPTVCALGEVVHLWQRDVRDDERCGCGEHFSACAFWRAVGERAFGGWSNVDVDRVHALRDAVERTRHIPRLAAGRVGRAVVREYADYYGRVYAAAAAVSGAEAVVDSSKHSSLAHVLRLAENVDLRVVHVVRDARGVAYSWTKTVDRPETDGAQTMTRYPPTRSAMLWNAHNAAFGLLARRGVPVRRIRYEEFLTDPRAALVRLADFAGLRIAPTDLDFLRSGHADLRTGHSAAGNPMRFTVGRLPLRHDDAWMQALPRAQRRLVGAMCAPMLRAYGYPINPAQAHQEA</sequence>
<dbReference type="PANTHER" id="PTHR10704:SF44">
    <property type="entry name" value="LD35051P-RELATED"/>
    <property type="match status" value="1"/>
</dbReference>
<protein>
    <submittedName>
        <fullName evidence="1">Sulfotransferase</fullName>
    </submittedName>
</protein>
<proteinExistence type="predicted"/>
<evidence type="ECO:0000313" key="1">
    <source>
        <dbReference type="EMBL" id="GGK92009.1"/>
    </source>
</evidence>
<dbReference type="Pfam" id="PF13469">
    <property type="entry name" value="Sulfotransfer_3"/>
    <property type="match status" value="1"/>
</dbReference>
<reference evidence="1" key="1">
    <citation type="journal article" date="2014" name="Int. J. Syst. Evol. Microbiol.">
        <title>Complete genome sequence of Corynebacterium casei LMG S-19264T (=DSM 44701T), isolated from a smear-ripened cheese.</title>
        <authorList>
            <consortium name="US DOE Joint Genome Institute (JGI-PGF)"/>
            <person name="Walter F."/>
            <person name="Albersmeier A."/>
            <person name="Kalinowski J."/>
            <person name="Ruckert C."/>
        </authorList>
    </citation>
    <scope>NUCLEOTIDE SEQUENCE</scope>
    <source>
        <strain evidence="1">CGMCC 4.7299</strain>
    </source>
</reference>
<dbReference type="RefSeq" id="WP_189079568.1">
    <property type="nucleotide sequence ID" value="NZ_BMMX01000010.1"/>
</dbReference>
<dbReference type="InterPro" id="IPR027417">
    <property type="entry name" value="P-loop_NTPase"/>
</dbReference>
<organism evidence="1 2">
    <name type="scientific">Mangrovihabitans endophyticus</name>
    <dbReference type="NCBI Taxonomy" id="1751298"/>
    <lineage>
        <taxon>Bacteria</taxon>
        <taxon>Bacillati</taxon>
        <taxon>Actinomycetota</taxon>
        <taxon>Actinomycetes</taxon>
        <taxon>Micromonosporales</taxon>
        <taxon>Micromonosporaceae</taxon>
        <taxon>Mangrovihabitans</taxon>
    </lineage>
</organism>
<dbReference type="GO" id="GO:0006790">
    <property type="term" value="P:sulfur compound metabolic process"/>
    <property type="evidence" value="ECO:0007669"/>
    <property type="project" value="TreeGrafter"/>
</dbReference>
<keyword evidence="2" id="KW-1185">Reference proteome</keyword>
<dbReference type="GO" id="GO:0006044">
    <property type="term" value="P:N-acetylglucosamine metabolic process"/>
    <property type="evidence" value="ECO:0007669"/>
    <property type="project" value="TreeGrafter"/>
</dbReference>